<dbReference type="AlphaFoldDB" id="A0A1F6CHK4"/>
<dbReference type="EMBL" id="MFKF01000248">
    <property type="protein sequence ID" value="OGG48451.1"/>
    <property type="molecule type" value="Genomic_DNA"/>
</dbReference>
<sequence>MDARERCLLINDLTPQGGLYTEGQRPVHERSNAPWRVSPEPFWIPRPVLDHLEALGKHLLKFYRACNLLYSQSVRGIHPAWIADYLDRGKPEPVVAYGRMNRFKQHLPHVIRPDLIPIKGAMVATELDSVPGGIGFTASLAQRYGRLDYPIVGGPDGMILGFADMVRDAAQHENPTLGIIVSEESSNYRSEMAWLGEELNRTGLRTAVASPEEVAFSEDGLRVNLDGTPTRIDILYRFFELFDLKNIPKAELMLYAAKKGTVALTPPAKAYLEEKLWMALFHHPVIEKFWITELGEETFIFLKTTFPKTWVLDPRPLPPHAVIPGLEVHGYPIAGWDALHRLTQKERALVVKPSGFSEMAAGSRGVSIGHDMSEETWQEVLKDALNSFETTPCILQEFHKGAQFNADYYDFEADAVRRLNGRVRLCPYYYVIQGEARLSGILATICPPDKKLLHGMVDAIMVPCGVKS</sequence>
<proteinExistence type="predicted"/>
<evidence type="ECO:0008006" key="3">
    <source>
        <dbReference type="Google" id="ProtNLM"/>
    </source>
</evidence>
<organism evidence="1 2">
    <name type="scientific">Handelsmanbacteria sp. (strain RIFCSPLOWO2_12_FULL_64_10)</name>
    <dbReference type="NCBI Taxonomy" id="1817868"/>
    <lineage>
        <taxon>Bacteria</taxon>
        <taxon>Candidatus Handelsmaniibacteriota</taxon>
    </lineage>
</organism>
<evidence type="ECO:0000313" key="2">
    <source>
        <dbReference type="Proteomes" id="UP000178606"/>
    </source>
</evidence>
<name>A0A1F6CHK4_HANXR</name>
<protein>
    <recommendedName>
        <fullName evidence="3">ATP-grasp domain-containing protein</fullName>
    </recommendedName>
</protein>
<gene>
    <name evidence="1" type="ORF">A3F84_25645</name>
</gene>
<accession>A0A1F6CHK4</accession>
<comment type="caution">
    <text evidence="1">The sequence shown here is derived from an EMBL/GenBank/DDBJ whole genome shotgun (WGS) entry which is preliminary data.</text>
</comment>
<dbReference type="Proteomes" id="UP000178606">
    <property type="component" value="Unassembled WGS sequence"/>
</dbReference>
<evidence type="ECO:0000313" key="1">
    <source>
        <dbReference type="EMBL" id="OGG48451.1"/>
    </source>
</evidence>
<reference evidence="1 2" key="1">
    <citation type="journal article" date="2016" name="Nat. Commun.">
        <title>Thousands of microbial genomes shed light on interconnected biogeochemical processes in an aquifer system.</title>
        <authorList>
            <person name="Anantharaman K."/>
            <person name="Brown C.T."/>
            <person name="Hug L.A."/>
            <person name="Sharon I."/>
            <person name="Castelle C.J."/>
            <person name="Probst A.J."/>
            <person name="Thomas B.C."/>
            <person name="Singh A."/>
            <person name="Wilkins M.J."/>
            <person name="Karaoz U."/>
            <person name="Brodie E.L."/>
            <person name="Williams K.H."/>
            <person name="Hubbard S.S."/>
            <person name="Banfield J.F."/>
        </authorList>
    </citation>
    <scope>NUCLEOTIDE SEQUENCE [LARGE SCALE GENOMIC DNA]</scope>
    <source>
        <strain evidence="2">RIFCSPLOWO2_12_FULL_64_10</strain>
    </source>
</reference>